<sequence>MEGKRIDLAFSRELLKLSTPSFRTQFRKGALKLTSFYFLLVGLKAMPINYFWRLDISLRSGEERSPERGALKLTSFYFTSWLRAYFWRLDINLRSRRRYRTAAKINESGKASAPKSWSGSCWRRVGSNIKR</sequence>
<accession>A0AAV4TAJ5</accession>
<dbReference type="Proteomes" id="UP001054945">
    <property type="component" value="Unassembled WGS sequence"/>
</dbReference>
<name>A0AAV4TAJ5_CAEEX</name>
<evidence type="ECO:0000313" key="1">
    <source>
        <dbReference type="EMBL" id="GIY42704.1"/>
    </source>
</evidence>
<organism evidence="1 2">
    <name type="scientific">Caerostris extrusa</name>
    <name type="common">Bark spider</name>
    <name type="synonym">Caerostris bankana</name>
    <dbReference type="NCBI Taxonomy" id="172846"/>
    <lineage>
        <taxon>Eukaryota</taxon>
        <taxon>Metazoa</taxon>
        <taxon>Ecdysozoa</taxon>
        <taxon>Arthropoda</taxon>
        <taxon>Chelicerata</taxon>
        <taxon>Arachnida</taxon>
        <taxon>Araneae</taxon>
        <taxon>Araneomorphae</taxon>
        <taxon>Entelegynae</taxon>
        <taxon>Araneoidea</taxon>
        <taxon>Araneidae</taxon>
        <taxon>Caerostris</taxon>
    </lineage>
</organism>
<protein>
    <submittedName>
        <fullName evidence="1">Uncharacterized protein</fullName>
    </submittedName>
</protein>
<evidence type="ECO:0000313" key="2">
    <source>
        <dbReference type="Proteomes" id="UP001054945"/>
    </source>
</evidence>
<dbReference type="EMBL" id="BPLR01010885">
    <property type="protein sequence ID" value="GIY42704.1"/>
    <property type="molecule type" value="Genomic_DNA"/>
</dbReference>
<reference evidence="1 2" key="1">
    <citation type="submission" date="2021-06" db="EMBL/GenBank/DDBJ databases">
        <title>Caerostris extrusa draft genome.</title>
        <authorList>
            <person name="Kono N."/>
            <person name="Arakawa K."/>
        </authorList>
    </citation>
    <scope>NUCLEOTIDE SEQUENCE [LARGE SCALE GENOMIC DNA]</scope>
</reference>
<comment type="caution">
    <text evidence="1">The sequence shown here is derived from an EMBL/GenBank/DDBJ whole genome shotgun (WGS) entry which is preliminary data.</text>
</comment>
<proteinExistence type="predicted"/>
<dbReference type="AlphaFoldDB" id="A0AAV4TAJ5"/>
<keyword evidence="2" id="KW-1185">Reference proteome</keyword>
<gene>
    <name evidence="1" type="ORF">CEXT_733381</name>
</gene>